<dbReference type="InterPro" id="IPR006311">
    <property type="entry name" value="TAT_signal"/>
</dbReference>
<dbReference type="InterPro" id="IPR010031">
    <property type="entry name" value="FAD_lactone_oxidase-like"/>
</dbReference>
<evidence type="ECO:0000256" key="1">
    <source>
        <dbReference type="ARBA" id="ARBA00022630"/>
    </source>
</evidence>
<dbReference type="Gene3D" id="3.30.465.10">
    <property type="match status" value="1"/>
</dbReference>
<dbReference type="RefSeq" id="WP_094290451.1">
    <property type="nucleotide sequence ID" value="NZ_NOIG01000009.1"/>
</dbReference>
<dbReference type="InterPro" id="IPR016166">
    <property type="entry name" value="FAD-bd_PCMH"/>
</dbReference>
<sequence>MGTVPQGLRRRELLGALAAAGLLGAVPWSAHGAPGTLIENVTRLYPVRVARVVVPTQVQEVVQAVQHWPGAVAVGGGRYSMGGQIGVEGGLHIDMRRMNALVWLDAPARTVRVQAGMRWRDLQDHLDPHDLAVRTMQSYSNFTVGGSVSVNVHGRYVGHGPIGASVRALQIVLASGEVREASRQQHPDLFRAALGGYGGLGVITEVELDLDPNTAMERSVAQVALDDYPGFFAAKVRANARAVMHNADLLPPHFDRATAVTWATTDKPVTVPERLVPRGQRYDLDRTVIWALTELPGGDQLQHKVVRPALLRGQPVVWRNREASLDAASLEPASRAQSTYVLQEYFVPVARFAAFTRGLARILQQHGAQVLNISVRHAPPDPDAVMAWAREEVFSWVLYFKQGTSAEAQEGVGLWTRALIDLALQHGGTYYLPYQRHATPAQFAAAYPQADRFRATKAVWDPQGRMRNMLWAQYL</sequence>
<keyword evidence="2" id="KW-0274">FAD</keyword>
<evidence type="ECO:0000259" key="3">
    <source>
        <dbReference type="PROSITE" id="PS51387"/>
    </source>
</evidence>
<dbReference type="InterPro" id="IPR016171">
    <property type="entry name" value="Vanillyl_alc_oxidase_C-sub2"/>
</dbReference>
<dbReference type="PANTHER" id="PTHR43762">
    <property type="entry name" value="L-GULONOLACTONE OXIDASE"/>
    <property type="match status" value="1"/>
</dbReference>
<comment type="caution">
    <text evidence="4">The sequence shown here is derived from an EMBL/GenBank/DDBJ whole genome shotgun (WGS) entry which is preliminary data.</text>
</comment>
<dbReference type="OrthoDB" id="9800184at2"/>
<evidence type="ECO:0000313" key="4">
    <source>
        <dbReference type="EMBL" id="OYD49581.1"/>
    </source>
</evidence>
<organism evidence="4 5">
    <name type="scientific">Acidovorax kalamii</name>
    <dbReference type="NCBI Taxonomy" id="2004485"/>
    <lineage>
        <taxon>Bacteria</taxon>
        <taxon>Pseudomonadati</taxon>
        <taxon>Pseudomonadota</taxon>
        <taxon>Betaproteobacteria</taxon>
        <taxon>Burkholderiales</taxon>
        <taxon>Comamonadaceae</taxon>
        <taxon>Acidovorax</taxon>
    </lineage>
</organism>
<keyword evidence="5" id="KW-1185">Reference proteome</keyword>
<evidence type="ECO:0000256" key="2">
    <source>
        <dbReference type="ARBA" id="ARBA00022827"/>
    </source>
</evidence>
<evidence type="ECO:0000313" key="5">
    <source>
        <dbReference type="Proteomes" id="UP000215441"/>
    </source>
</evidence>
<accession>A0A235EKN6</accession>
<dbReference type="SUPFAM" id="SSF55103">
    <property type="entry name" value="FAD-linked oxidases, C-terminal domain"/>
    <property type="match status" value="1"/>
</dbReference>
<dbReference type="InterPro" id="IPR006094">
    <property type="entry name" value="Oxid_FAD_bind_N"/>
</dbReference>
<feature type="domain" description="FAD-binding PCMH-type" evidence="3">
    <location>
        <begin position="45"/>
        <end position="213"/>
    </location>
</feature>
<dbReference type="GO" id="GO:0071949">
    <property type="term" value="F:FAD binding"/>
    <property type="evidence" value="ECO:0007669"/>
    <property type="project" value="InterPro"/>
</dbReference>
<dbReference type="InterPro" id="IPR016164">
    <property type="entry name" value="FAD-linked_Oxase-like_C"/>
</dbReference>
<dbReference type="PROSITE" id="PS51318">
    <property type="entry name" value="TAT"/>
    <property type="match status" value="1"/>
</dbReference>
<dbReference type="Pfam" id="PF01565">
    <property type="entry name" value="FAD_binding_4"/>
    <property type="match status" value="1"/>
</dbReference>
<name>A0A235EKN6_9BURK</name>
<dbReference type="PANTHER" id="PTHR43762:SF1">
    <property type="entry name" value="D-ARABINONO-1,4-LACTONE OXIDASE"/>
    <property type="match status" value="1"/>
</dbReference>
<dbReference type="PROSITE" id="PS51387">
    <property type="entry name" value="FAD_PCMH"/>
    <property type="match status" value="1"/>
</dbReference>
<dbReference type="AlphaFoldDB" id="A0A235EKN6"/>
<keyword evidence="1" id="KW-0285">Flavoprotein</keyword>
<dbReference type="InterPro" id="IPR016169">
    <property type="entry name" value="FAD-bd_PCMH_sub2"/>
</dbReference>
<protein>
    <submittedName>
        <fullName evidence="4">FAD-binding oxidoreductase</fullName>
    </submittedName>
</protein>
<dbReference type="Proteomes" id="UP000215441">
    <property type="component" value="Unassembled WGS sequence"/>
</dbReference>
<dbReference type="Gene3D" id="1.10.45.10">
    <property type="entry name" value="Vanillyl-alcohol Oxidase, Chain A, domain 4"/>
    <property type="match status" value="1"/>
</dbReference>
<dbReference type="EMBL" id="NOIG01000009">
    <property type="protein sequence ID" value="OYD49581.1"/>
    <property type="molecule type" value="Genomic_DNA"/>
</dbReference>
<dbReference type="GO" id="GO:0016899">
    <property type="term" value="F:oxidoreductase activity, acting on the CH-OH group of donors, oxygen as acceptor"/>
    <property type="evidence" value="ECO:0007669"/>
    <property type="project" value="InterPro"/>
</dbReference>
<proteinExistence type="predicted"/>
<gene>
    <name evidence="4" type="ORF">CBY09_14530</name>
</gene>
<reference evidence="4 5" key="1">
    <citation type="submission" date="2017-07" db="EMBL/GenBank/DDBJ databases">
        <title>Acidovorax KNDSW TSA 6 genome sequence and assembly.</title>
        <authorList>
            <person name="Mayilraj S."/>
        </authorList>
    </citation>
    <scope>NUCLEOTIDE SEQUENCE [LARGE SCALE GENOMIC DNA]</scope>
    <source>
        <strain evidence="4 5">KNDSW-TSA6</strain>
    </source>
</reference>
<dbReference type="InterPro" id="IPR036318">
    <property type="entry name" value="FAD-bd_PCMH-like_sf"/>
</dbReference>
<dbReference type="SUPFAM" id="SSF56176">
    <property type="entry name" value="FAD-binding/transporter-associated domain-like"/>
    <property type="match status" value="1"/>
</dbReference>